<gene>
    <name evidence="1" type="ORF">LY89DRAFT_677771</name>
</gene>
<name>A0A132B6P4_MOLSC</name>
<sequence length="134" mass="15453">MFLMNGAFYEWDRPEHLICKFTNGDGKGHFRRLQQPNPAFQGNTRTVSAVLFGLFRVEEITMPAVFDKDLQDVLLIANPHPALRNTEGQYLMSTSFWLCLSRNREFLHGSLTMNIQIRHRYLACGMLLYAAISI</sequence>
<reference evidence="1 2" key="1">
    <citation type="submission" date="2015-10" db="EMBL/GenBank/DDBJ databases">
        <title>Full genome of DAOMC 229536 Phialocephala scopiformis, a fungal endophyte of spruce producing the potent anti-insectan compound rugulosin.</title>
        <authorList>
            <consortium name="DOE Joint Genome Institute"/>
            <person name="Walker A.K."/>
            <person name="Frasz S.L."/>
            <person name="Seifert K.A."/>
            <person name="Miller J.D."/>
            <person name="Mondo S.J."/>
            <person name="Labutti K."/>
            <person name="Lipzen A."/>
            <person name="Dockter R."/>
            <person name="Kennedy M."/>
            <person name="Grigoriev I.V."/>
            <person name="Spatafora J.W."/>
        </authorList>
    </citation>
    <scope>NUCLEOTIDE SEQUENCE [LARGE SCALE GENOMIC DNA]</scope>
    <source>
        <strain evidence="1 2">CBS 120377</strain>
    </source>
</reference>
<proteinExistence type="predicted"/>
<protein>
    <submittedName>
        <fullName evidence="1">Uncharacterized protein</fullName>
    </submittedName>
</protein>
<dbReference type="InParanoid" id="A0A132B6P4"/>
<dbReference type="Proteomes" id="UP000070700">
    <property type="component" value="Unassembled WGS sequence"/>
</dbReference>
<accession>A0A132B6P4</accession>
<evidence type="ECO:0000313" key="2">
    <source>
        <dbReference type="Proteomes" id="UP000070700"/>
    </source>
</evidence>
<keyword evidence="2" id="KW-1185">Reference proteome</keyword>
<dbReference type="OrthoDB" id="5280464at2759"/>
<dbReference type="EMBL" id="KQ947439">
    <property type="protein sequence ID" value="KUJ07554.1"/>
    <property type="molecule type" value="Genomic_DNA"/>
</dbReference>
<dbReference type="KEGG" id="psco:LY89DRAFT_677771"/>
<dbReference type="RefSeq" id="XP_018061909.1">
    <property type="nucleotide sequence ID" value="XM_018213703.1"/>
</dbReference>
<dbReference type="AlphaFoldDB" id="A0A132B6P4"/>
<organism evidence="1 2">
    <name type="scientific">Mollisia scopiformis</name>
    <name type="common">Conifer needle endophyte fungus</name>
    <name type="synonym">Phialocephala scopiformis</name>
    <dbReference type="NCBI Taxonomy" id="149040"/>
    <lineage>
        <taxon>Eukaryota</taxon>
        <taxon>Fungi</taxon>
        <taxon>Dikarya</taxon>
        <taxon>Ascomycota</taxon>
        <taxon>Pezizomycotina</taxon>
        <taxon>Leotiomycetes</taxon>
        <taxon>Helotiales</taxon>
        <taxon>Mollisiaceae</taxon>
        <taxon>Mollisia</taxon>
    </lineage>
</organism>
<evidence type="ECO:0000313" key="1">
    <source>
        <dbReference type="EMBL" id="KUJ07554.1"/>
    </source>
</evidence>
<dbReference type="GeneID" id="28823429"/>